<dbReference type="AlphaFoldDB" id="A0A1A9HXD7"/>
<dbReference type="InterPro" id="IPR018649">
    <property type="entry name" value="SHOCT"/>
</dbReference>
<dbReference type="Pfam" id="PF09851">
    <property type="entry name" value="SHOCT"/>
    <property type="match status" value="1"/>
</dbReference>
<dbReference type="KEGG" id="nia:A8C56_02945"/>
<keyword evidence="3" id="KW-1185">Reference proteome</keyword>
<gene>
    <name evidence="2" type="ORF">A8C56_02945</name>
</gene>
<feature type="domain" description="SHOCT" evidence="1">
    <location>
        <begin position="138"/>
        <end position="165"/>
    </location>
</feature>
<name>A0A1A9HXD7_9BACT</name>
<organism evidence="2 3">
    <name type="scientific">Niabella ginsenosidivorans</name>
    <dbReference type="NCBI Taxonomy" id="1176587"/>
    <lineage>
        <taxon>Bacteria</taxon>
        <taxon>Pseudomonadati</taxon>
        <taxon>Bacteroidota</taxon>
        <taxon>Chitinophagia</taxon>
        <taxon>Chitinophagales</taxon>
        <taxon>Chitinophagaceae</taxon>
        <taxon>Niabella</taxon>
    </lineage>
</organism>
<dbReference type="Proteomes" id="UP000077667">
    <property type="component" value="Chromosome"/>
</dbReference>
<sequence length="168" mass="18350">MKKTLIILVLLPTIIFAQKNYKKGMDSLITTSGWVIHKGDTITLGAGSRPTGDFAFIAPLSLSVADVLMSKPADAMSKLFSGSKFIVSIIGGDRIVISGGKKDRIKAFVMVEPAIQKGEIVIPYKNKDQSPLTLSKADELTKLKKLLDDGVLTKEEFEAEKRKILDKN</sequence>
<dbReference type="EMBL" id="CP015772">
    <property type="protein sequence ID" value="ANH80078.1"/>
    <property type="molecule type" value="Genomic_DNA"/>
</dbReference>
<dbReference type="RefSeq" id="WP_067751843.1">
    <property type="nucleotide sequence ID" value="NZ_CP015772.1"/>
</dbReference>
<evidence type="ECO:0000259" key="1">
    <source>
        <dbReference type="Pfam" id="PF09851"/>
    </source>
</evidence>
<dbReference type="OrthoDB" id="1445444at2"/>
<evidence type="ECO:0000313" key="3">
    <source>
        <dbReference type="Proteomes" id="UP000077667"/>
    </source>
</evidence>
<proteinExistence type="predicted"/>
<reference evidence="2 3" key="1">
    <citation type="submission" date="2016-05" db="EMBL/GenBank/DDBJ databases">
        <title>Niabella ginsenosidivorans BS26 whole genome sequencing.</title>
        <authorList>
            <person name="Im W.T."/>
            <person name="Siddiqi M.Z."/>
        </authorList>
    </citation>
    <scope>NUCLEOTIDE SEQUENCE [LARGE SCALE GENOMIC DNA]</scope>
    <source>
        <strain evidence="2 3">BS26</strain>
    </source>
</reference>
<dbReference type="STRING" id="1176587.A8C56_02945"/>
<accession>A0A1A9HXD7</accession>
<evidence type="ECO:0000313" key="2">
    <source>
        <dbReference type="EMBL" id="ANH80078.1"/>
    </source>
</evidence>
<protein>
    <recommendedName>
        <fullName evidence="1">SHOCT domain-containing protein</fullName>
    </recommendedName>
</protein>